<dbReference type="Gene3D" id="1.10.10.10">
    <property type="entry name" value="Winged helix-like DNA-binding domain superfamily/Winged helix DNA-binding domain"/>
    <property type="match status" value="1"/>
</dbReference>
<evidence type="ECO:0000256" key="9">
    <source>
        <dbReference type="PROSITE-ProRule" id="PRU01091"/>
    </source>
</evidence>
<keyword evidence="3 8" id="KW-0597">Phosphoprotein</keyword>
<evidence type="ECO:0000256" key="1">
    <source>
        <dbReference type="ARBA" id="ARBA00004496"/>
    </source>
</evidence>
<dbReference type="Gene3D" id="3.40.50.2300">
    <property type="match status" value="1"/>
</dbReference>
<dbReference type="InterPro" id="IPR036388">
    <property type="entry name" value="WH-like_DNA-bd_sf"/>
</dbReference>
<keyword evidence="2" id="KW-0963">Cytoplasm</keyword>
<dbReference type="PROSITE" id="PS51755">
    <property type="entry name" value="OMPR_PHOB"/>
    <property type="match status" value="1"/>
</dbReference>
<dbReference type="GO" id="GO:0032993">
    <property type="term" value="C:protein-DNA complex"/>
    <property type="evidence" value="ECO:0007669"/>
    <property type="project" value="TreeGrafter"/>
</dbReference>
<dbReference type="Pfam" id="PF00072">
    <property type="entry name" value="Response_reg"/>
    <property type="match status" value="1"/>
</dbReference>
<comment type="subcellular location">
    <subcellularLocation>
        <location evidence="1">Cytoplasm</location>
    </subcellularLocation>
</comment>
<evidence type="ECO:0000256" key="3">
    <source>
        <dbReference type="ARBA" id="ARBA00022553"/>
    </source>
</evidence>
<evidence type="ECO:0000313" key="12">
    <source>
        <dbReference type="EMBL" id="QEW06384.1"/>
    </source>
</evidence>
<dbReference type="Pfam" id="PF00486">
    <property type="entry name" value="Trans_reg_C"/>
    <property type="match status" value="1"/>
</dbReference>
<dbReference type="InterPro" id="IPR001789">
    <property type="entry name" value="Sig_transdc_resp-reg_receiver"/>
</dbReference>
<proteinExistence type="predicted"/>
<dbReference type="SUPFAM" id="SSF52172">
    <property type="entry name" value="CheY-like"/>
    <property type="match status" value="1"/>
</dbReference>
<protein>
    <submittedName>
        <fullName evidence="12">Response regulator transcription factor</fullName>
    </submittedName>
</protein>
<evidence type="ECO:0000256" key="8">
    <source>
        <dbReference type="PROSITE-ProRule" id="PRU00169"/>
    </source>
</evidence>
<dbReference type="InterPro" id="IPR016032">
    <property type="entry name" value="Sig_transdc_resp-reg_C-effctor"/>
</dbReference>
<keyword evidence="13" id="KW-1185">Reference proteome</keyword>
<evidence type="ECO:0000313" key="13">
    <source>
        <dbReference type="Proteomes" id="UP000325606"/>
    </source>
</evidence>
<feature type="DNA-binding region" description="OmpR/PhoB-type" evidence="9">
    <location>
        <begin position="121"/>
        <end position="222"/>
    </location>
</feature>
<name>A0A5J6LCH8_9GAMM</name>
<keyword evidence="5" id="KW-0805">Transcription regulation</keyword>
<dbReference type="InterPro" id="IPR039420">
    <property type="entry name" value="WalR-like"/>
</dbReference>
<accession>A0A5J6LCH8</accession>
<dbReference type="AlphaFoldDB" id="A0A5J6LCH8"/>
<dbReference type="GO" id="GO:0042802">
    <property type="term" value="F:identical protein binding"/>
    <property type="evidence" value="ECO:0007669"/>
    <property type="project" value="UniProtKB-ARBA"/>
</dbReference>
<dbReference type="InterPro" id="IPR001867">
    <property type="entry name" value="OmpR/PhoB-type_DNA-bd"/>
</dbReference>
<evidence type="ECO:0000256" key="4">
    <source>
        <dbReference type="ARBA" id="ARBA00023012"/>
    </source>
</evidence>
<dbReference type="FunFam" id="3.40.50.2300:FF:000021">
    <property type="entry name" value="Two-component system response regulator KdpE"/>
    <property type="match status" value="1"/>
</dbReference>
<feature type="modified residue" description="4-aspartylphosphate" evidence="8">
    <location>
        <position position="52"/>
    </location>
</feature>
<sequence length="224" mass="25169">MSKILIVDDEAQIIKFLSISLRSQGYDLILAKTGKEAVAQVALGAPDLVILDLGLPDLDGQNVLLAIREFSQVPVIILSVRNHETDKVRALDNGANDYVVKPFGVQELLARIRIQLRLRPEVLTDYNHLGLSVDYVSRCVKYQGREIRLSKKEYALLCQLTENAGKVITQTQLMQRIWGQSHLQDTHYLRILIARLRARLGEGTNQSSLIETLPGVGYRLIVED</sequence>
<evidence type="ECO:0000256" key="2">
    <source>
        <dbReference type="ARBA" id="ARBA00022490"/>
    </source>
</evidence>
<dbReference type="CDD" id="cd00383">
    <property type="entry name" value="trans_reg_C"/>
    <property type="match status" value="1"/>
</dbReference>
<dbReference type="Proteomes" id="UP000325606">
    <property type="component" value="Chromosome"/>
</dbReference>
<dbReference type="PROSITE" id="PS50110">
    <property type="entry name" value="RESPONSE_REGULATORY"/>
    <property type="match status" value="1"/>
</dbReference>
<dbReference type="Gene3D" id="6.10.250.690">
    <property type="match status" value="1"/>
</dbReference>
<organism evidence="12 13">
    <name type="scientific">Nitrincola iocasae</name>
    <dbReference type="NCBI Taxonomy" id="2614693"/>
    <lineage>
        <taxon>Bacteria</taxon>
        <taxon>Pseudomonadati</taxon>
        <taxon>Pseudomonadota</taxon>
        <taxon>Gammaproteobacteria</taxon>
        <taxon>Oceanospirillales</taxon>
        <taxon>Oceanospirillaceae</taxon>
        <taxon>Nitrincola</taxon>
    </lineage>
</organism>
<keyword evidence="4" id="KW-0902">Two-component regulatory system</keyword>
<evidence type="ECO:0000256" key="7">
    <source>
        <dbReference type="ARBA" id="ARBA00023163"/>
    </source>
</evidence>
<dbReference type="SUPFAM" id="SSF46894">
    <property type="entry name" value="C-terminal effector domain of the bipartite response regulators"/>
    <property type="match status" value="1"/>
</dbReference>
<dbReference type="GO" id="GO:0000156">
    <property type="term" value="F:phosphorelay response regulator activity"/>
    <property type="evidence" value="ECO:0007669"/>
    <property type="project" value="TreeGrafter"/>
</dbReference>
<evidence type="ECO:0000256" key="5">
    <source>
        <dbReference type="ARBA" id="ARBA00023015"/>
    </source>
</evidence>
<dbReference type="KEGG" id="nik:F5I99_07625"/>
<dbReference type="PANTHER" id="PTHR48111:SF50">
    <property type="entry name" value="KDP OPERON TRANSCRIPTIONAL REGULATORY PROTEIN KDPE"/>
    <property type="match status" value="1"/>
</dbReference>
<keyword evidence="6 9" id="KW-0238">DNA-binding</keyword>
<dbReference type="GO" id="GO:0005829">
    <property type="term" value="C:cytosol"/>
    <property type="evidence" value="ECO:0007669"/>
    <property type="project" value="TreeGrafter"/>
</dbReference>
<dbReference type="GO" id="GO:0045893">
    <property type="term" value="P:positive regulation of DNA-templated transcription"/>
    <property type="evidence" value="ECO:0007669"/>
    <property type="project" value="UniProtKB-ARBA"/>
</dbReference>
<dbReference type="PANTHER" id="PTHR48111">
    <property type="entry name" value="REGULATOR OF RPOS"/>
    <property type="match status" value="1"/>
</dbReference>
<evidence type="ECO:0000259" key="10">
    <source>
        <dbReference type="PROSITE" id="PS50110"/>
    </source>
</evidence>
<dbReference type="SMART" id="SM00448">
    <property type="entry name" value="REC"/>
    <property type="match status" value="1"/>
</dbReference>
<feature type="domain" description="OmpR/PhoB-type" evidence="11">
    <location>
        <begin position="121"/>
        <end position="222"/>
    </location>
</feature>
<keyword evidence="7" id="KW-0804">Transcription</keyword>
<dbReference type="EMBL" id="CP044222">
    <property type="protein sequence ID" value="QEW06384.1"/>
    <property type="molecule type" value="Genomic_DNA"/>
</dbReference>
<gene>
    <name evidence="12" type="ORF">F5I99_07625</name>
</gene>
<feature type="domain" description="Response regulatory" evidence="10">
    <location>
        <begin position="3"/>
        <end position="116"/>
    </location>
</feature>
<evidence type="ECO:0000256" key="6">
    <source>
        <dbReference type="ARBA" id="ARBA00023125"/>
    </source>
</evidence>
<dbReference type="InterPro" id="IPR011006">
    <property type="entry name" value="CheY-like_superfamily"/>
</dbReference>
<dbReference type="SMART" id="SM00862">
    <property type="entry name" value="Trans_reg_C"/>
    <property type="match status" value="1"/>
</dbReference>
<evidence type="ECO:0000259" key="11">
    <source>
        <dbReference type="PROSITE" id="PS51755"/>
    </source>
</evidence>
<dbReference type="RefSeq" id="WP_151054674.1">
    <property type="nucleotide sequence ID" value="NZ_CP044222.1"/>
</dbReference>
<reference evidence="12 13" key="1">
    <citation type="submission" date="2019-09" db="EMBL/GenBank/DDBJ databases">
        <title>Nitrincola iocasae sp. nov., a bacterium isolated from the sediment collected at a cold seep field in South China Sea.</title>
        <authorList>
            <person name="Zhang H."/>
            <person name="Wang H."/>
            <person name="Li C."/>
        </authorList>
    </citation>
    <scope>NUCLEOTIDE SEQUENCE [LARGE SCALE GENOMIC DNA]</scope>
    <source>
        <strain evidence="12 13">KXZD1103</strain>
    </source>
</reference>
<dbReference type="GO" id="GO:0000987">
    <property type="term" value="F:cis-regulatory region sequence-specific DNA binding"/>
    <property type="evidence" value="ECO:0007669"/>
    <property type="project" value="UniProtKB-ARBA"/>
</dbReference>